<feature type="signal peptide" evidence="3">
    <location>
        <begin position="1"/>
        <end position="16"/>
    </location>
</feature>
<keyword evidence="5" id="KW-1185">Reference proteome</keyword>
<evidence type="ECO:0000313" key="5">
    <source>
        <dbReference type="Proteomes" id="UP001341840"/>
    </source>
</evidence>
<accession>A0ABU6QYC3</accession>
<feature type="coiled-coil region" evidence="1">
    <location>
        <begin position="262"/>
        <end position="289"/>
    </location>
</feature>
<sequence>MCINLVILLCVDKTPSLTPDRQQDRGKAIVSGLRKRNTRSYSRGLPSNKALRIGETSRTPATTRVLRPRQPRTPFSNKESSPIDADEEDTEGEEVPPQAMFTTPTLAVAAPSPPEHAHSEPREQSLDLLFSQAKQVYSSGGKVPLSRGAEAAGDVPPIPATLSKIAAKIISLLAFPLEDLATDDTLKADLISAVNTLDDELPVLEADLIYQFGDFVSGLYSSYLLDLAGQKKELDTVVDGWKLLCQRAFDCSEATLQISQVLDQGRKSEQEAVARIEALEDELAAAKEGLANI</sequence>
<feature type="chain" id="PRO_5045608802" evidence="3">
    <location>
        <begin position="17"/>
        <end position="293"/>
    </location>
</feature>
<dbReference type="Proteomes" id="UP001341840">
    <property type="component" value="Unassembled WGS sequence"/>
</dbReference>
<organism evidence="4 5">
    <name type="scientific">Stylosanthes scabra</name>
    <dbReference type="NCBI Taxonomy" id="79078"/>
    <lineage>
        <taxon>Eukaryota</taxon>
        <taxon>Viridiplantae</taxon>
        <taxon>Streptophyta</taxon>
        <taxon>Embryophyta</taxon>
        <taxon>Tracheophyta</taxon>
        <taxon>Spermatophyta</taxon>
        <taxon>Magnoliopsida</taxon>
        <taxon>eudicotyledons</taxon>
        <taxon>Gunneridae</taxon>
        <taxon>Pentapetalae</taxon>
        <taxon>rosids</taxon>
        <taxon>fabids</taxon>
        <taxon>Fabales</taxon>
        <taxon>Fabaceae</taxon>
        <taxon>Papilionoideae</taxon>
        <taxon>50 kb inversion clade</taxon>
        <taxon>dalbergioids sensu lato</taxon>
        <taxon>Dalbergieae</taxon>
        <taxon>Pterocarpus clade</taxon>
        <taxon>Stylosanthes</taxon>
    </lineage>
</organism>
<keyword evidence="3" id="KW-0732">Signal</keyword>
<gene>
    <name evidence="4" type="ORF">PIB30_100281</name>
</gene>
<feature type="region of interest" description="Disordered" evidence="2">
    <location>
        <begin position="16"/>
        <end position="97"/>
    </location>
</feature>
<reference evidence="4 5" key="1">
    <citation type="journal article" date="2023" name="Plants (Basel)">
        <title>Bridging the Gap: Combining Genomics and Transcriptomics Approaches to Understand Stylosanthes scabra, an Orphan Legume from the Brazilian Caatinga.</title>
        <authorList>
            <person name="Ferreira-Neto J.R.C."/>
            <person name="da Silva M.D."/>
            <person name="Binneck E."/>
            <person name="de Melo N.F."/>
            <person name="da Silva R.H."/>
            <person name="de Melo A.L.T.M."/>
            <person name="Pandolfi V."/>
            <person name="Bustamante F.O."/>
            <person name="Brasileiro-Vidal A.C."/>
            <person name="Benko-Iseppon A.M."/>
        </authorList>
    </citation>
    <scope>NUCLEOTIDE SEQUENCE [LARGE SCALE GENOMIC DNA]</scope>
    <source>
        <tissue evidence="4">Leaves</tissue>
    </source>
</reference>
<evidence type="ECO:0000256" key="2">
    <source>
        <dbReference type="SAM" id="MobiDB-lite"/>
    </source>
</evidence>
<evidence type="ECO:0000256" key="3">
    <source>
        <dbReference type="SAM" id="SignalP"/>
    </source>
</evidence>
<proteinExistence type="predicted"/>
<keyword evidence="1" id="KW-0175">Coiled coil</keyword>
<comment type="caution">
    <text evidence="4">The sequence shown here is derived from an EMBL/GenBank/DDBJ whole genome shotgun (WGS) entry which is preliminary data.</text>
</comment>
<evidence type="ECO:0000313" key="4">
    <source>
        <dbReference type="EMBL" id="MED6116427.1"/>
    </source>
</evidence>
<protein>
    <submittedName>
        <fullName evidence="4">Uncharacterized protein</fullName>
    </submittedName>
</protein>
<name>A0ABU6QYC3_9FABA</name>
<evidence type="ECO:0000256" key="1">
    <source>
        <dbReference type="SAM" id="Coils"/>
    </source>
</evidence>
<dbReference type="EMBL" id="JASCZI010002782">
    <property type="protein sequence ID" value="MED6116427.1"/>
    <property type="molecule type" value="Genomic_DNA"/>
</dbReference>
<feature type="compositionally biased region" description="Acidic residues" evidence="2">
    <location>
        <begin position="84"/>
        <end position="94"/>
    </location>
</feature>